<dbReference type="PANTHER" id="PTHR32208">
    <property type="entry name" value="SECRETED PROTEIN-RELATED"/>
    <property type="match status" value="1"/>
</dbReference>
<dbReference type="InterPro" id="IPR009880">
    <property type="entry name" value="Glyoxal_oxidase_N"/>
</dbReference>
<dbReference type="InterPro" id="IPR037293">
    <property type="entry name" value="Gal_Oxidase_central_sf"/>
</dbReference>
<dbReference type="PANTHER" id="PTHR32208:SF54">
    <property type="entry name" value="ALDEHYDE OXIDASE GLOX-LIKE"/>
    <property type="match status" value="1"/>
</dbReference>
<dbReference type="InterPro" id="IPR011043">
    <property type="entry name" value="Gal_Oxase/kelch_b-propeller"/>
</dbReference>
<dbReference type="InterPro" id="IPR015202">
    <property type="entry name" value="GO-like_E_set"/>
</dbReference>
<feature type="domain" description="Glyoxal oxidase N-terminal" evidence="2">
    <location>
        <begin position="50"/>
        <end position="436"/>
    </location>
</feature>
<evidence type="ECO:0000259" key="2">
    <source>
        <dbReference type="Pfam" id="PF07250"/>
    </source>
</evidence>
<keyword evidence="1" id="KW-0732">Signal</keyword>
<dbReference type="InterPro" id="IPR014756">
    <property type="entry name" value="Ig_E-set"/>
</dbReference>
<proteinExistence type="evidence at transcript level"/>
<protein>
    <submittedName>
        <fullName evidence="4">Putative oxidase</fullName>
    </submittedName>
</protein>
<dbReference type="AlphaFoldDB" id="A0A0F7J398"/>
<dbReference type="EMBL" id="KP178202">
    <property type="protein sequence ID" value="AKH04257.1"/>
    <property type="molecule type" value="mRNA"/>
</dbReference>
<sequence length="549" mass="60978">MEESNIISKLRWILQLMLLCFLVCCFQVRGHQLLKGRWDLLLENAGVSAMHMTLLHTNKVLIFDQTLAGPSQITRTDPSCSKTSSPATEDCWAHSIEYDIASNTVRPLHVVTDTFCSSGSFASNGTLVQTGGWSNGDRVTRYFTPCTDSSCDWVESPTQLSSRRWYASNQILPDDRIIVVGGRRSFNYEFVPKRPGEGAFQLPFLLKTNAVDEENNLYPFTHLSSDGNLFIFANRDSILLDYNKNQVVRAFPAMPGGGARNYPSYGSSVMLPLDYGQQFQRVEIFICGGAPDGAFKKATFNQTFVEALKSCGRMEITSQNPQWQMEDMPGPRVMNDMLILPTGEVLIINGAKQGTAGWQSATEPALSPFLYRPAEALGNRFRVLAPTKIPRMYHSTANVLPDGRVLVGGSNSNFGYRFSGVAFPTELRMEAYIPYYLHSSYDLKRAAIISISSREIKYGSKFIVRFSLQRRPSSSIRFHVYAPPFTTHTWSMNQRMLSLAATAIVKGSGGYIVGLTAPPSPVAAPSGYYLLTIVNGGVPSKAHWIRIIN</sequence>
<dbReference type="InterPro" id="IPR013783">
    <property type="entry name" value="Ig-like_fold"/>
</dbReference>
<dbReference type="Gene3D" id="2.130.10.80">
    <property type="entry name" value="Galactose oxidase/kelch, beta-propeller"/>
    <property type="match status" value="1"/>
</dbReference>
<dbReference type="SUPFAM" id="SSF50965">
    <property type="entry name" value="Galactose oxidase, central domain"/>
    <property type="match status" value="1"/>
</dbReference>
<dbReference type="SUPFAM" id="SSF81296">
    <property type="entry name" value="E set domains"/>
    <property type="match status" value="1"/>
</dbReference>
<evidence type="ECO:0000256" key="1">
    <source>
        <dbReference type="ARBA" id="ARBA00022729"/>
    </source>
</evidence>
<feature type="domain" description="Galactose oxidase-like Early set" evidence="3">
    <location>
        <begin position="446"/>
        <end position="547"/>
    </location>
</feature>
<dbReference type="Gene3D" id="2.60.40.10">
    <property type="entry name" value="Immunoglobulins"/>
    <property type="match status" value="1"/>
</dbReference>
<dbReference type="CDD" id="cd02851">
    <property type="entry name" value="E_set_GO_C"/>
    <property type="match status" value="1"/>
</dbReference>
<organism evidence="4">
    <name type="scientific">Taxus baccata</name>
    <name type="common">English yew</name>
    <dbReference type="NCBI Taxonomy" id="25629"/>
    <lineage>
        <taxon>Eukaryota</taxon>
        <taxon>Viridiplantae</taxon>
        <taxon>Streptophyta</taxon>
        <taxon>Embryophyta</taxon>
        <taxon>Tracheophyta</taxon>
        <taxon>Spermatophyta</taxon>
        <taxon>Pinopsida</taxon>
        <taxon>Pinidae</taxon>
        <taxon>Conifers II</taxon>
        <taxon>Cupressales</taxon>
        <taxon>Taxaceae</taxon>
        <taxon>Taxus</taxon>
    </lineage>
</organism>
<dbReference type="Pfam" id="PF09118">
    <property type="entry name" value="GO-like_E_set"/>
    <property type="match status" value="1"/>
</dbReference>
<dbReference type="Pfam" id="PF07250">
    <property type="entry name" value="Glyoxal_oxid_N"/>
    <property type="match status" value="1"/>
</dbReference>
<dbReference type="SMR" id="A0A0F7J398"/>
<evidence type="ECO:0000259" key="3">
    <source>
        <dbReference type="Pfam" id="PF09118"/>
    </source>
</evidence>
<evidence type="ECO:0000313" key="4">
    <source>
        <dbReference type="EMBL" id="AKH04257.1"/>
    </source>
</evidence>
<accession>A0A0F7J398</accession>
<reference evidence="4" key="1">
    <citation type="submission" date="2014-11" db="EMBL/GenBank/DDBJ databases">
        <authorList>
            <person name="Miriam O."/>
            <person name="Elisabeth M."/>
            <person name="Rosa C."/>
            <person name="Alain G."/>
            <person name="Javier P."/>
        </authorList>
    </citation>
    <scope>NUCLEOTIDE SEQUENCE</scope>
</reference>
<name>A0A0F7J398_TAXBA</name>
<reference evidence="4" key="2">
    <citation type="journal article" date="2015" name="Plant Biotechnol. (Sheffield)">
        <title>Transcript profiling of jasmonate-elicited Taxus cells reveals a beta-phenylalanine-CoA ligase.</title>
        <authorList>
            <person name="Ramirez-Estrada K."/>
            <person name="Altabella T."/>
            <person name="Onrubia M."/>
            <person name="Moyano E."/>
            <person name="Notredame C."/>
            <person name="Osuna L."/>
            <person name="Vanden Bossche R."/>
            <person name="Goossens A."/>
            <person name="Cusido R.M."/>
            <person name="Palazon J."/>
        </authorList>
    </citation>
    <scope>NUCLEOTIDE SEQUENCE</scope>
</reference>